<dbReference type="AlphaFoldDB" id="A0A392RDZ5"/>
<evidence type="ECO:0000313" key="2">
    <source>
        <dbReference type="Proteomes" id="UP000265520"/>
    </source>
</evidence>
<proteinExistence type="predicted"/>
<dbReference type="Proteomes" id="UP000265520">
    <property type="component" value="Unassembled WGS sequence"/>
</dbReference>
<accession>A0A392RDZ5</accession>
<feature type="non-terminal residue" evidence="1">
    <location>
        <position position="1"/>
    </location>
</feature>
<reference evidence="1 2" key="1">
    <citation type="journal article" date="2018" name="Front. Plant Sci.">
        <title>Red Clover (Trifolium pratense) and Zigzag Clover (T. medium) - A Picture of Genomic Similarities and Differences.</title>
        <authorList>
            <person name="Dluhosova J."/>
            <person name="Istvanek J."/>
            <person name="Nedelnik J."/>
            <person name="Repkova J."/>
        </authorList>
    </citation>
    <scope>NUCLEOTIDE SEQUENCE [LARGE SCALE GENOMIC DNA]</scope>
    <source>
        <strain evidence="2">cv. 10/8</strain>
        <tissue evidence="1">Leaf</tissue>
    </source>
</reference>
<name>A0A392RDZ5_9FABA</name>
<keyword evidence="2" id="KW-1185">Reference proteome</keyword>
<dbReference type="EMBL" id="LXQA010212983">
    <property type="protein sequence ID" value="MCI34352.1"/>
    <property type="molecule type" value="Genomic_DNA"/>
</dbReference>
<protein>
    <submittedName>
        <fullName evidence="1">Uncharacterized protein</fullName>
    </submittedName>
</protein>
<evidence type="ECO:0000313" key="1">
    <source>
        <dbReference type="EMBL" id="MCI34352.1"/>
    </source>
</evidence>
<comment type="caution">
    <text evidence="1">The sequence shown here is derived from an EMBL/GenBank/DDBJ whole genome shotgun (WGS) entry which is preliminary data.</text>
</comment>
<sequence>VRTYECGILGTIKGSLKGGSGLVAVSTP</sequence>
<organism evidence="1 2">
    <name type="scientific">Trifolium medium</name>
    <dbReference type="NCBI Taxonomy" id="97028"/>
    <lineage>
        <taxon>Eukaryota</taxon>
        <taxon>Viridiplantae</taxon>
        <taxon>Streptophyta</taxon>
        <taxon>Embryophyta</taxon>
        <taxon>Tracheophyta</taxon>
        <taxon>Spermatophyta</taxon>
        <taxon>Magnoliopsida</taxon>
        <taxon>eudicotyledons</taxon>
        <taxon>Gunneridae</taxon>
        <taxon>Pentapetalae</taxon>
        <taxon>rosids</taxon>
        <taxon>fabids</taxon>
        <taxon>Fabales</taxon>
        <taxon>Fabaceae</taxon>
        <taxon>Papilionoideae</taxon>
        <taxon>50 kb inversion clade</taxon>
        <taxon>NPAAA clade</taxon>
        <taxon>Hologalegina</taxon>
        <taxon>IRL clade</taxon>
        <taxon>Trifolieae</taxon>
        <taxon>Trifolium</taxon>
    </lineage>
</organism>